<organism evidence="1 2">
    <name type="scientific">Autumnicola patrickiae</name>
    <dbReference type="NCBI Taxonomy" id="3075591"/>
    <lineage>
        <taxon>Bacteria</taxon>
        <taxon>Pseudomonadati</taxon>
        <taxon>Bacteroidota</taxon>
        <taxon>Flavobacteriia</taxon>
        <taxon>Flavobacteriales</taxon>
        <taxon>Flavobacteriaceae</taxon>
        <taxon>Autumnicola</taxon>
    </lineage>
</organism>
<dbReference type="EMBL" id="JAVRHM010000020">
    <property type="protein sequence ID" value="MDT0691141.1"/>
    <property type="molecule type" value="Genomic_DNA"/>
</dbReference>
<evidence type="ECO:0000313" key="2">
    <source>
        <dbReference type="Proteomes" id="UP001261624"/>
    </source>
</evidence>
<accession>A0ABU3E581</accession>
<sequence length="118" mass="13687">MDRGYEKEAFVTISIKTSVAKKFRKYSKEISKSHSMTLLLMLEFFEHNGIAPTEDFGPRMQTLEHLIKKRINGVIAILKDIEKTQTKPTTGMLMALLEPPEKKPLLLEKRQFSDKENY</sequence>
<evidence type="ECO:0000313" key="1">
    <source>
        <dbReference type="EMBL" id="MDT0691141.1"/>
    </source>
</evidence>
<name>A0ABU3E581_9FLAO</name>
<dbReference type="InterPro" id="IPR048012">
    <property type="entry name" value="BfmA-like_N"/>
</dbReference>
<proteinExistence type="predicted"/>
<dbReference type="Proteomes" id="UP001261624">
    <property type="component" value="Unassembled WGS sequence"/>
</dbReference>
<comment type="caution">
    <text evidence="1">The sequence shown here is derived from an EMBL/GenBank/DDBJ whole genome shotgun (WGS) entry which is preliminary data.</text>
</comment>
<protein>
    <submittedName>
        <fullName evidence="1">BfmA/BtgA family mobilization protein</fullName>
    </submittedName>
</protein>
<reference evidence="1 2" key="1">
    <citation type="submission" date="2023-09" db="EMBL/GenBank/DDBJ databases">
        <authorList>
            <person name="Rey-Velasco X."/>
        </authorList>
    </citation>
    <scope>NUCLEOTIDE SEQUENCE [LARGE SCALE GENOMIC DNA]</scope>
    <source>
        <strain evidence="1 2">F188</strain>
    </source>
</reference>
<dbReference type="NCBIfam" id="NF041200">
    <property type="entry name" value="mob_BfmA_Nterm"/>
    <property type="match status" value="1"/>
</dbReference>
<keyword evidence="2" id="KW-1185">Reference proteome</keyword>
<gene>
    <name evidence="1" type="ORF">RM549_15205</name>
</gene>
<dbReference type="RefSeq" id="WP_311686344.1">
    <property type="nucleotide sequence ID" value="NZ_JAVRHM010000020.1"/>
</dbReference>